<protein>
    <submittedName>
        <fullName evidence="2">Uncharacterized protein</fullName>
    </submittedName>
</protein>
<evidence type="ECO:0000313" key="2">
    <source>
        <dbReference type="EMBL" id="MDV4341615.1"/>
    </source>
</evidence>
<organism evidence="2 3">
    <name type="scientific">Methanoculleus nereidis</name>
    <dbReference type="NCBI Taxonomy" id="2735141"/>
    <lineage>
        <taxon>Archaea</taxon>
        <taxon>Methanobacteriati</taxon>
        <taxon>Methanobacteriota</taxon>
        <taxon>Stenosarchaea group</taxon>
        <taxon>Methanomicrobia</taxon>
        <taxon>Methanomicrobiales</taxon>
        <taxon>Methanomicrobiaceae</taxon>
        <taxon>Methanoculleus</taxon>
    </lineage>
</organism>
<gene>
    <name evidence="2" type="ORF">HL657_00185</name>
</gene>
<feature type="coiled-coil region" evidence="1">
    <location>
        <begin position="1"/>
        <end position="35"/>
    </location>
</feature>
<accession>A0ABU3YYK5</accession>
<evidence type="ECO:0000256" key="1">
    <source>
        <dbReference type="SAM" id="Coils"/>
    </source>
</evidence>
<proteinExistence type="predicted"/>
<keyword evidence="1" id="KW-0175">Coiled coil</keyword>
<dbReference type="Proteomes" id="UP001273768">
    <property type="component" value="Unassembled WGS sequence"/>
</dbReference>
<dbReference type="RefSeq" id="WP_317294845.1">
    <property type="nucleotide sequence ID" value="NZ_JABFFQ010000001.1"/>
</dbReference>
<reference evidence="2 3" key="1">
    <citation type="submission" date="2020-05" db="EMBL/GenBank/DDBJ databases">
        <title>Isolation and characterization of methanoarchaea from a cold seep at offshore SW Taiwan.</title>
        <authorList>
            <person name="Chen Y.-W."/>
            <person name="Chen S.-C."/>
            <person name="Lai M.-C."/>
        </authorList>
    </citation>
    <scope>NUCLEOTIDE SEQUENCE [LARGE SCALE GENOMIC DNA]</scope>
    <source>
        <strain evidence="2 3">YWC-01</strain>
    </source>
</reference>
<keyword evidence="3" id="KW-1185">Reference proteome</keyword>
<sequence length="63" mass="7437">MTDIETDVREIKESIRVLTEKIDDLLNERESLAMMKLSERSLSTFLDEEPDLYTVSDVRVVYR</sequence>
<evidence type="ECO:0000313" key="3">
    <source>
        <dbReference type="Proteomes" id="UP001273768"/>
    </source>
</evidence>
<name>A0ABU3YYK5_9EURY</name>
<dbReference type="EMBL" id="JABFFQ010000001">
    <property type="protein sequence ID" value="MDV4341615.1"/>
    <property type="molecule type" value="Genomic_DNA"/>
</dbReference>
<comment type="caution">
    <text evidence="2">The sequence shown here is derived from an EMBL/GenBank/DDBJ whole genome shotgun (WGS) entry which is preliminary data.</text>
</comment>